<dbReference type="InterPro" id="IPR050740">
    <property type="entry name" value="Aldehyde_DH_Superfamily"/>
</dbReference>
<organism evidence="4 5">
    <name type="scientific">Nocardiopsis exhalans</name>
    <dbReference type="NCBI Taxonomy" id="163604"/>
    <lineage>
        <taxon>Bacteria</taxon>
        <taxon>Bacillati</taxon>
        <taxon>Actinomycetota</taxon>
        <taxon>Actinomycetes</taxon>
        <taxon>Streptosporangiales</taxon>
        <taxon>Nocardiopsidaceae</taxon>
        <taxon>Nocardiopsis</taxon>
    </lineage>
</organism>
<dbReference type="SUPFAM" id="SSF53720">
    <property type="entry name" value="ALDH-like"/>
    <property type="match status" value="1"/>
</dbReference>
<dbReference type="InterPro" id="IPR016163">
    <property type="entry name" value="Ald_DH_C"/>
</dbReference>
<proteinExistence type="predicted"/>
<feature type="domain" description="Aldehyde dehydrogenase" evidence="3">
    <location>
        <begin position="6"/>
        <end position="448"/>
    </location>
</feature>
<dbReference type="Gene3D" id="3.40.605.10">
    <property type="entry name" value="Aldehyde Dehydrogenase, Chain A, domain 1"/>
    <property type="match status" value="1"/>
</dbReference>
<evidence type="ECO:0000313" key="4">
    <source>
        <dbReference type="EMBL" id="USY17060.1"/>
    </source>
</evidence>
<accession>A0ABY5D2H7</accession>
<keyword evidence="5" id="KW-1185">Reference proteome</keyword>
<dbReference type="InterPro" id="IPR015590">
    <property type="entry name" value="Aldehyde_DH_dom"/>
</dbReference>
<dbReference type="InterPro" id="IPR044151">
    <property type="entry name" value="ALDH_KGSADH"/>
</dbReference>
<protein>
    <submittedName>
        <fullName evidence="4">Aldehyde dehydrogenase (NADP(+))</fullName>
    </submittedName>
</protein>
<dbReference type="EMBL" id="CP099837">
    <property type="protein sequence ID" value="USY17060.1"/>
    <property type="molecule type" value="Genomic_DNA"/>
</dbReference>
<dbReference type="Proteomes" id="UP001055940">
    <property type="component" value="Chromosome"/>
</dbReference>
<evidence type="ECO:0000256" key="1">
    <source>
        <dbReference type="ARBA" id="ARBA00023002"/>
    </source>
</evidence>
<evidence type="ECO:0000259" key="3">
    <source>
        <dbReference type="Pfam" id="PF00171"/>
    </source>
</evidence>
<evidence type="ECO:0000313" key="5">
    <source>
        <dbReference type="Proteomes" id="UP001055940"/>
    </source>
</evidence>
<feature type="region of interest" description="Disordered" evidence="2">
    <location>
        <begin position="481"/>
        <end position="501"/>
    </location>
</feature>
<dbReference type="Gene3D" id="3.40.309.10">
    <property type="entry name" value="Aldehyde Dehydrogenase, Chain A, domain 2"/>
    <property type="match status" value="1"/>
</dbReference>
<dbReference type="PANTHER" id="PTHR43353">
    <property type="entry name" value="SUCCINATE-SEMIALDEHYDE DEHYDROGENASE, MITOCHONDRIAL"/>
    <property type="match status" value="1"/>
</dbReference>
<dbReference type="InterPro" id="IPR016162">
    <property type="entry name" value="Ald_DH_N"/>
</dbReference>
<gene>
    <name evidence="4" type="ORF">NE857_16965</name>
</gene>
<dbReference type="PANTHER" id="PTHR43353:SF3">
    <property type="entry name" value="ALDEHYDE DEHYDROGENASE-RELATED"/>
    <property type="match status" value="1"/>
</dbReference>
<dbReference type="InterPro" id="IPR016161">
    <property type="entry name" value="Ald_DH/histidinol_DH"/>
</dbReference>
<dbReference type="CDD" id="cd07129">
    <property type="entry name" value="ALDH_KGSADH"/>
    <property type="match status" value="1"/>
</dbReference>
<keyword evidence="1" id="KW-0560">Oxidoreductase</keyword>
<sequence length="501" mass="51936">MTDVVSTDPRTGAAVAAVATETGQEGVDAACSAAAGAARPLAELDRLARADLLRSLARALEEDRAELVALADRESALGTARLNNELNRTVHQFNLFADAVQEGGYLEAVVDRPADTPAGPRPDLRRMLVPLGPVAVFGASNFPLAFSVPGGDTASALAAGCPVVVKAHPAHPATSVRAFEVLSNAARAAGAPEGTLGLVHGVDAGAALVRHPEIRAAAFTGSTRGGRALFDLASARPDPIPFYGELGSLNPLVVTPGAARKRSAEIAQGLVGSFTLGGGQFCTKPGVVLVPGDSEGRALVDGMAELVTGAEAPVLLTEGVRHAYERGSGERREETVPGAHLVAEGIAAKGGWAAPVRLLSVEAAELDPAAVEECFGPVTLVVFYDGPEQLGSVLRDLPPSLAASVFAEPDELDLRAELQSELAHRTGRIVHDGYPTGVAVTAAMQHGGPWPSTTNALHTSVGTTAIRRFLRPMAWQNAPQEVLPDELRDQPVNPVPRQENT</sequence>
<evidence type="ECO:0000256" key="2">
    <source>
        <dbReference type="SAM" id="MobiDB-lite"/>
    </source>
</evidence>
<dbReference type="RefSeq" id="WP_254416648.1">
    <property type="nucleotide sequence ID" value="NZ_BAAAJB010000051.1"/>
</dbReference>
<name>A0ABY5D2H7_9ACTN</name>
<reference evidence="4" key="1">
    <citation type="submission" date="2022-06" db="EMBL/GenBank/DDBJ databases">
        <authorList>
            <person name="Ping M."/>
        </authorList>
    </citation>
    <scope>NUCLEOTIDE SEQUENCE</scope>
    <source>
        <strain evidence="4">JCM11759T</strain>
    </source>
</reference>
<dbReference type="Pfam" id="PF00171">
    <property type="entry name" value="Aldedh"/>
    <property type="match status" value="1"/>
</dbReference>